<name>A0ABQ4RPU2_9HYPH</name>
<sequence>MPCGGRPNSVMSAPPQNSLPEPVSTMARIAGSAPASAMRAARLSRRAEPSAFTGGFARVITATRPSRRISVLSLMPSPLGW</sequence>
<reference evidence="2" key="2">
    <citation type="submission" date="2021-08" db="EMBL/GenBank/DDBJ databases">
        <authorList>
            <person name="Tani A."/>
            <person name="Ola A."/>
            <person name="Ogura Y."/>
            <person name="Katsura K."/>
            <person name="Hayashi T."/>
        </authorList>
    </citation>
    <scope>NUCLEOTIDE SEQUENCE</scope>
    <source>
        <strain evidence="2">DSM 22415</strain>
    </source>
</reference>
<evidence type="ECO:0000313" key="2">
    <source>
        <dbReference type="EMBL" id="GJD59832.1"/>
    </source>
</evidence>
<gene>
    <name evidence="2" type="ORF">IFDJLNFL_5763</name>
</gene>
<comment type="caution">
    <text evidence="2">The sequence shown here is derived from an EMBL/GenBank/DDBJ whole genome shotgun (WGS) entry which is preliminary data.</text>
</comment>
<keyword evidence="3" id="KW-1185">Reference proteome</keyword>
<feature type="compositionally biased region" description="Polar residues" evidence="1">
    <location>
        <begin position="9"/>
        <end position="19"/>
    </location>
</feature>
<dbReference type="Proteomes" id="UP001055303">
    <property type="component" value="Unassembled WGS sequence"/>
</dbReference>
<organism evidence="2 3">
    <name type="scientific">Methylobacterium dankookense</name>
    <dbReference type="NCBI Taxonomy" id="560405"/>
    <lineage>
        <taxon>Bacteria</taxon>
        <taxon>Pseudomonadati</taxon>
        <taxon>Pseudomonadota</taxon>
        <taxon>Alphaproteobacteria</taxon>
        <taxon>Hyphomicrobiales</taxon>
        <taxon>Methylobacteriaceae</taxon>
        <taxon>Methylobacterium</taxon>
    </lineage>
</organism>
<dbReference type="EMBL" id="BPQI01000262">
    <property type="protein sequence ID" value="GJD59832.1"/>
    <property type="molecule type" value="Genomic_DNA"/>
</dbReference>
<evidence type="ECO:0000313" key="3">
    <source>
        <dbReference type="Proteomes" id="UP001055303"/>
    </source>
</evidence>
<accession>A0ABQ4RPU2</accession>
<protein>
    <submittedName>
        <fullName evidence="2">Uncharacterized protein</fullName>
    </submittedName>
</protein>
<evidence type="ECO:0000256" key="1">
    <source>
        <dbReference type="SAM" id="MobiDB-lite"/>
    </source>
</evidence>
<feature type="region of interest" description="Disordered" evidence="1">
    <location>
        <begin position="1"/>
        <end position="22"/>
    </location>
</feature>
<reference evidence="2" key="1">
    <citation type="journal article" date="2021" name="Front. Microbiol.">
        <title>Comprehensive Comparative Genomics and Phenotyping of Methylobacterium Species.</title>
        <authorList>
            <person name="Alessa O."/>
            <person name="Ogura Y."/>
            <person name="Fujitani Y."/>
            <person name="Takami H."/>
            <person name="Hayashi T."/>
            <person name="Sahin N."/>
            <person name="Tani A."/>
        </authorList>
    </citation>
    <scope>NUCLEOTIDE SEQUENCE</scope>
    <source>
        <strain evidence="2">DSM 22415</strain>
    </source>
</reference>
<proteinExistence type="predicted"/>